<keyword evidence="4" id="KW-1185">Reference proteome</keyword>
<accession>A0ABT1BZR3</accession>
<feature type="domain" description="Endonuclease YhcR N-terminal" evidence="2">
    <location>
        <begin position="86"/>
        <end position="192"/>
    </location>
</feature>
<organism evidence="3 4">
    <name type="scientific">Segatella cerevisiae</name>
    <dbReference type="NCBI Taxonomy" id="2053716"/>
    <lineage>
        <taxon>Bacteria</taxon>
        <taxon>Pseudomonadati</taxon>
        <taxon>Bacteroidota</taxon>
        <taxon>Bacteroidia</taxon>
        <taxon>Bacteroidales</taxon>
        <taxon>Prevotellaceae</taxon>
        <taxon>Segatella</taxon>
    </lineage>
</organism>
<evidence type="ECO:0000313" key="4">
    <source>
        <dbReference type="Proteomes" id="UP001204015"/>
    </source>
</evidence>
<dbReference type="Pfam" id="PF19886">
    <property type="entry name" value="DUF6359"/>
    <property type="match status" value="1"/>
</dbReference>
<evidence type="ECO:0000259" key="2">
    <source>
        <dbReference type="Pfam" id="PF19886"/>
    </source>
</evidence>
<dbReference type="EMBL" id="JAMXLY010000032">
    <property type="protein sequence ID" value="MCO6025907.1"/>
    <property type="molecule type" value="Genomic_DNA"/>
</dbReference>
<proteinExistence type="predicted"/>
<dbReference type="PROSITE" id="PS51257">
    <property type="entry name" value="PROKAR_LIPOPROTEIN"/>
    <property type="match status" value="1"/>
</dbReference>
<dbReference type="RefSeq" id="WP_252761263.1">
    <property type="nucleotide sequence ID" value="NZ_JAMXLY010000032.1"/>
</dbReference>
<feature type="compositionally biased region" description="Low complexity" evidence="1">
    <location>
        <begin position="42"/>
        <end position="55"/>
    </location>
</feature>
<gene>
    <name evidence="3" type="ORF">NG821_08675</name>
</gene>
<name>A0ABT1BZR3_9BACT</name>
<evidence type="ECO:0000313" key="3">
    <source>
        <dbReference type="EMBL" id="MCO6025907.1"/>
    </source>
</evidence>
<sequence>MKTLHVWECCFFSILLLSACEKTDLSDVSQSGGGSSTEVDPSDSTDSPGDSGDTTAVIPQDPDDGTDPGSDPPSKDPVIFHTGDTLTVNEFLDNNVSCGVYVSGYIVGCAYKKKVYLSPKDFTGKTSVLLAGSRSETRPARMIAVYLKGKSMKNDLNLIDHPENYGKGLMLFGYRGTYQGLVGLLDCSDYSLK</sequence>
<feature type="region of interest" description="Disordered" evidence="1">
    <location>
        <begin position="27"/>
        <end position="79"/>
    </location>
</feature>
<comment type="caution">
    <text evidence="3">The sequence shown here is derived from an EMBL/GenBank/DDBJ whole genome shotgun (WGS) entry which is preliminary data.</text>
</comment>
<protein>
    <submittedName>
        <fullName evidence="3">DUF6359 domain-containing protein</fullName>
    </submittedName>
</protein>
<reference evidence="3 4" key="1">
    <citation type="submission" date="2022-06" db="EMBL/GenBank/DDBJ databases">
        <title>A taxonomic note on the genus Prevotella: Description of four novel genera and emended description of the genera Hallella and Xylanibacter.</title>
        <authorList>
            <person name="Hitch T.C.A."/>
        </authorList>
    </citation>
    <scope>NUCLEOTIDE SEQUENCE [LARGE SCALE GENOMIC DNA]</scope>
    <source>
        <strain evidence="3 4">DSM 100619</strain>
    </source>
</reference>
<dbReference type="Proteomes" id="UP001204015">
    <property type="component" value="Unassembled WGS sequence"/>
</dbReference>
<dbReference type="InterPro" id="IPR045939">
    <property type="entry name" value="YhcR_N"/>
</dbReference>
<evidence type="ECO:0000256" key="1">
    <source>
        <dbReference type="SAM" id="MobiDB-lite"/>
    </source>
</evidence>